<accession>A0ABV1HP22</accession>
<dbReference type="Gene3D" id="3.40.50.300">
    <property type="entry name" value="P-loop containing nucleotide triphosphate hydrolases"/>
    <property type="match status" value="1"/>
</dbReference>
<proteinExistence type="predicted"/>
<keyword evidence="1" id="KW-0547">Nucleotide-binding</keyword>
<dbReference type="PROSITE" id="PS50893">
    <property type="entry name" value="ABC_TRANSPORTER_2"/>
    <property type="match status" value="1"/>
</dbReference>
<dbReference type="PANTHER" id="PTHR42794">
    <property type="entry name" value="HEMIN IMPORT ATP-BINDING PROTEIN HMUV"/>
    <property type="match status" value="1"/>
</dbReference>
<dbReference type="InterPro" id="IPR027417">
    <property type="entry name" value="P-loop_NTPase"/>
</dbReference>
<evidence type="ECO:0000256" key="1">
    <source>
        <dbReference type="ARBA" id="ARBA00022741"/>
    </source>
</evidence>
<dbReference type="GO" id="GO:0005524">
    <property type="term" value="F:ATP binding"/>
    <property type="evidence" value="ECO:0007669"/>
    <property type="project" value="UniProtKB-KW"/>
</dbReference>
<comment type="caution">
    <text evidence="4">The sequence shown here is derived from an EMBL/GenBank/DDBJ whole genome shotgun (WGS) entry which is preliminary data.</text>
</comment>
<dbReference type="InterPro" id="IPR003593">
    <property type="entry name" value="AAA+_ATPase"/>
</dbReference>
<evidence type="ECO:0000256" key="2">
    <source>
        <dbReference type="ARBA" id="ARBA00022840"/>
    </source>
</evidence>
<dbReference type="SMART" id="SM00382">
    <property type="entry name" value="AAA"/>
    <property type="match status" value="1"/>
</dbReference>
<dbReference type="CDD" id="cd03214">
    <property type="entry name" value="ABC_Iron-Siderophores_B12_Hemin"/>
    <property type="match status" value="1"/>
</dbReference>
<dbReference type="Proteomes" id="UP001437460">
    <property type="component" value="Unassembled WGS sequence"/>
</dbReference>
<dbReference type="PANTHER" id="PTHR42794:SF2">
    <property type="entry name" value="ABC TRANSPORTER ATP-BINDING PROTEIN"/>
    <property type="match status" value="1"/>
</dbReference>
<sequence>MKEQSYLRTEDLAAGYDGTAWIREINIHASRGEIVTLIGPNGAGKSTILKSIAGQLKTVGGVVSLDGRLMGQWPETEIARRMAVMMTERTQPELMTCFDVAAMGRYPHTGRFGILSERDREIVRDAFAMVHAQDLADRDFARISDGQRQRILLARAICQQPQIILLDEPTSFLDIRHKMELLSILKTLVREKRVAVLMSMHELDLAQKVSDYIVCVGENKIWKCGTPEEIFTAENMEMLFGIPAESYQAEYGSVELPPVSGEPEVFVIGGNGSGIPVYRKLQRQGIPFAAGVLHENDLDYPVAKALAVQVVSEQPYETIREETYEEALRAVKRCGKAICCVQKFGSGNRKNKELVQWAEQNGILVSPANA</sequence>
<name>A0ABV1HP22_9FIRM</name>
<protein>
    <submittedName>
        <fullName evidence="4">ABC transporter ATP-binding protein</fullName>
    </submittedName>
</protein>
<evidence type="ECO:0000313" key="5">
    <source>
        <dbReference type="Proteomes" id="UP001437460"/>
    </source>
</evidence>
<evidence type="ECO:0000259" key="3">
    <source>
        <dbReference type="PROSITE" id="PS50893"/>
    </source>
</evidence>
<dbReference type="RefSeq" id="WP_349229899.1">
    <property type="nucleotide sequence ID" value="NZ_JBBMFJ010000025.1"/>
</dbReference>
<feature type="domain" description="ABC transporter" evidence="3">
    <location>
        <begin position="7"/>
        <end position="243"/>
    </location>
</feature>
<dbReference type="InterPro" id="IPR003439">
    <property type="entry name" value="ABC_transporter-like_ATP-bd"/>
</dbReference>
<dbReference type="SUPFAM" id="SSF52540">
    <property type="entry name" value="P-loop containing nucleoside triphosphate hydrolases"/>
    <property type="match status" value="1"/>
</dbReference>
<keyword evidence="5" id="KW-1185">Reference proteome</keyword>
<evidence type="ECO:0000313" key="4">
    <source>
        <dbReference type="EMBL" id="MEQ2563821.1"/>
    </source>
</evidence>
<keyword evidence="2 4" id="KW-0067">ATP-binding</keyword>
<dbReference type="EMBL" id="JBBMFJ010000025">
    <property type="protein sequence ID" value="MEQ2563821.1"/>
    <property type="molecule type" value="Genomic_DNA"/>
</dbReference>
<gene>
    <name evidence="4" type="ORF">WMO41_11720</name>
</gene>
<reference evidence="4 5" key="1">
    <citation type="submission" date="2024-03" db="EMBL/GenBank/DDBJ databases">
        <title>Human intestinal bacterial collection.</title>
        <authorList>
            <person name="Pauvert C."/>
            <person name="Hitch T.C.A."/>
            <person name="Clavel T."/>
        </authorList>
    </citation>
    <scope>NUCLEOTIDE SEQUENCE [LARGE SCALE GENOMIC DNA]</scope>
    <source>
        <strain evidence="4 5">CLA-AP-H27</strain>
    </source>
</reference>
<dbReference type="Pfam" id="PF00005">
    <property type="entry name" value="ABC_tran"/>
    <property type="match status" value="1"/>
</dbReference>
<organism evidence="4 5">
    <name type="scientific">Ventrimonas faecis</name>
    <dbReference type="NCBI Taxonomy" id="3133170"/>
    <lineage>
        <taxon>Bacteria</taxon>
        <taxon>Bacillati</taxon>
        <taxon>Bacillota</taxon>
        <taxon>Clostridia</taxon>
        <taxon>Lachnospirales</taxon>
        <taxon>Lachnospiraceae</taxon>
        <taxon>Ventrimonas</taxon>
    </lineage>
</organism>